<keyword evidence="3 7" id="KW-0863">Zinc-finger</keyword>
<dbReference type="GO" id="GO:0003677">
    <property type="term" value="F:DNA binding"/>
    <property type="evidence" value="ECO:0007669"/>
    <property type="project" value="UniProtKB-KW"/>
</dbReference>
<dbReference type="GO" id="GO:0046983">
    <property type="term" value="F:protein dimerization activity"/>
    <property type="evidence" value="ECO:0007669"/>
    <property type="project" value="InterPro"/>
</dbReference>
<dbReference type="InterPro" id="IPR012337">
    <property type="entry name" value="RNaseH-like_sf"/>
</dbReference>
<evidence type="ECO:0000313" key="10">
    <source>
        <dbReference type="EMBL" id="KAK8924084.1"/>
    </source>
</evidence>
<dbReference type="InterPro" id="IPR003656">
    <property type="entry name" value="Znf_BED"/>
</dbReference>
<dbReference type="GO" id="GO:0008270">
    <property type="term" value="F:zinc ion binding"/>
    <property type="evidence" value="ECO:0007669"/>
    <property type="project" value="UniProtKB-KW"/>
</dbReference>
<keyword evidence="5" id="KW-0238">DNA-binding</keyword>
<evidence type="ECO:0000256" key="5">
    <source>
        <dbReference type="ARBA" id="ARBA00023125"/>
    </source>
</evidence>
<evidence type="ECO:0000256" key="7">
    <source>
        <dbReference type="PROSITE-ProRule" id="PRU00027"/>
    </source>
</evidence>
<reference evidence="10 11" key="1">
    <citation type="journal article" date="2022" name="Nat. Plants">
        <title>Genomes of leafy and leafless Platanthera orchids illuminate the evolution of mycoheterotrophy.</title>
        <authorList>
            <person name="Li M.H."/>
            <person name="Liu K.W."/>
            <person name="Li Z."/>
            <person name="Lu H.C."/>
            <person name="Ye Q.L."/>
            <person name="Zhang D."/>
            <person name="Wang J.Y."/>
            <person name="Li Y.F."/>
            <person name="Zhong Z.M."/>
            <person name="Liu X."/>
            <person name="Yu X."/>
            <person name="Liu D.K."/>
            <person name="Tu X.D."/>
            <person name="Liu B."/>
            <person name="Hao Y."/>
            <person name="Liao X.Y."/>
            <person name="Jiang Y.T."/>
            <person name="Sun W.H."/>
            <person name="Chen J."/>
            <person name="Chen Y.Q."/>
            <person name="Ai Y."/>
            <person name="Zhai J.W."/>
            <person name="Wu S.S."/>
            <person name="Zhou Z."/>
            <person name="Hsiao Y.Y."/>
            <person name="Wu W.L."/>
            <person name="Chen Y.Y."/>
            <person name="Lin Y.F."/>
            <person name="Hsu J.L."/>
            <person name="Li C.Y."/>
            <person name="Wang Z.W."/>
            <person name="Zhao X."/>
            <person name="Zhong W.Y."/>
            <person name="Ma X.K."/>
            <person name="Ma L."/>
            <person name="Huang J."/>
            <person name="Chen G.Z."/>
            <person name="Huang M.Z."/>
            <person name="Huang L."/>
            <person name="Peng D.H."/>
            <person name="Luo Y.B."/>
            <person name="Zou S.Q."/>
            <person name="Chen S.P."/>
            <person name="Lan S."/>
            <person name="Tsai W.C."/>
            <person name="Van de Peer Y."/>
            <person name="Liu Z.J."/>
        </authorList>
    </citation>
    <scope>NUCLEOTIDE SEQUENCE [LARGE SCALE GENOMIC DNA]</scope>
    <source>
        <strain evidence="10">Lor287</strain>
    </source>
</reference>
<dbReference type="PANTHER" id="PTHR32166">
    <property type="entry name" value="OSJNBA0013A04.12 PROTEIN"/>
    <property type="match status" value="1"/>
</dbReference>
<evidence type="ECO:0000256" key="3">
    <source>
        <dbReference type="ARBA" id="ARBA00022771"/>
    </source>
</evidence>
<dbReference type="EMBL" id="JBBWWQ010000017">
    <property type="protein sequence ID" value="KAK8924084.1"/>
    <property type="molecule type" value="Genomic_DNA"/>
</dbReference>
<accession>A0AAP0FYI4</accession>
<protein>
    <recommendedName>
        <fullName evidence="9">BED-type domain-containing protein</fullName>
    </recommendedName>
</protein>
<comment type="caution">
    <text evidence="10">The sequence shown here is derived from an EMBL/GenBank/DDBJ whole genome shotgun (WGS) entry which is preliminary data.</text>
</comment>
<keyword evidence="11" id="KW-1185">Reference proteome</keyword>
<evidence type="ECO:0000256" key="4">
    <source>
        <dbReference type="ARBA" id="ARBA00022833"/>
    </source>
</evidence>
<dbReference type="AlphaFoldDB" id="A0AAP0FYI4"/>
<dbReference type="SUPFAM" id="SSF53098">
    <property type="entry name" value="Ribonuclease H-like"/>
    <property type="match status" value="1"/>
</dbReference>
<evidence type="ECO:0000256" key="1">
    <source>
        <dbReference type="ARBA" id="ARBA00004123"/>
    </source>
</evidence>
<feature type="region of interest" description="Disordered" evidence="8">
    <location>
        <begin position="1"/>
        <end position="31"/>
    </location>
</feature>
<dbReference type="Proteomes" id="UP001418222">
    <property type="component" value="Unassembled WGS sequence"/>
</dbReference>
<dbReference type="GO" id="GO:0005634">
    <property type="term" value="C:nucleus"/>
    <property type="evidence" value="ECO:0007669"/>
    <property type="project" value="UniProtKB-SubCell"/>
</dbReference>
<evidence type="ECO:0000313" key="11">
    <source>
        <dbReference type="Proteomes" id="UP001418222"/>
    </source>
</evidence>
<feature type="domain" description="BED-type" evidence="9">
    <location>
        <begin position="22"/>
        <end position="78"/>
    </location>
</feature>
<gene>
    <name evidence="10" type="ORF">KSP39_PZI019483</name>
</gene>
<evidence type="ECO:0000256" key="8">
    <source>
        <dbReference type="SAM" id="MobiDB-lite"/>
    </source>
</evidence>
<proteinExistence type="predicted"/>
<comment type="subcellular location">
    <subcellularLocation>
        <location evidence="1">Nucleus</location>
    </subcellularLocation>
</comment>
<name>A0AAP0FYI4_9ASPA</name>
<dbReference type="Pfam" id="PF05699">
    <property type="entry name" value="Dimer_Tnp_hAT"/>
    <property type="match status" value="1"/>
</dbReference>
<dbReference type="PROSITE" id="PS50808">
    <property type="entry name" value="ZF_BED"/>
    <property type="match status" value="1"/>
</dbReference>
<keyword evidence="6" id="KW-0539">Nucleus</keyword>
<organism evidence="10 11">
    <name type="scientific">Platanthera zijinensis</name>
    <dbReference type="NCBI Taxonomy" id="2320716"/>
    <lineage>
        <taxon>Eukaryota</taxon>
        <taxon>Viridiplantae</taxon>
        <taxon>Streptophyta</taxon>
        <taxon>Embryophyta</taxon>
        <taxon>Tracheophyta</taxon>
        <taxon>Spermatophyta</taxon>
        <taxon>Magnoliopsida</taxon>
        <taxon>Liliopsida</taxon>
        <taxon>Asparagales</taxon>
        <taxon>Orchidaceae</taxon>
        <taxon>Orchidoideae</taxon>
        <taxon>Orchideae</taxon>
        <taxon>Orchidinae</taxon>
        <taxon>Platanthera</taxon>
    </lineage>
</organism>
<evidence type="ECO:0000256" key="2">
    <source>
        <dbReference type="ARBA" id="ARBA00022723"/>
    </source>
</evidence>
<feature type="region of interest" description="Disordered" evidence="8">
    <location>
        <begin position="729"/>
        <end position="751"/>
    </location>
</feature>
<dbReference type="PANTHER" id="PTHR32166:SF122">
    <property type="entry name" value="OS09G0499600 PROTEIN"/>
    <property type="match status" value="1"/>
</dbReference>
<keyword evidence="2" id="KW-0479">Metal-binding</keyword>
<dbReference type="Pfam" id="PF04937">
    <property type="entry name" value="DUF659"/>
    <property type="match status" value="1"/>
</dbReference>
<evidence type="ECO:0000256" key="6">
    <source>
        <dbReference type="ARBA" id="ARBA00023242"/>
    </source>
</evidence>
<keyword evidence="4" id="KW-0862">Zinc</keyword>
<dbReference type="InterPro" id="IPR008906">
    <property type="entry name" value="HATC_C_dom"/>
</dbReference>
<evidence type="ECO:0000259" key="9">
    <source>
        <dbReference type="PROSITE" id="PS50808"/>
    </source>
</evidence>
<dbReference type="InterPro" id="IPR007021">
    <property type="entry name" value="DUF659"/>
</dbReference>
<sequence>MSASGSGSKPVGKKFRRNASGSRGDPGWEHGIEIDSTNKKVQCKYCLVIRSGGIYRLKHHLAGTKFNVEPCTKVPENVRVQFLNILQAHGEEIIKKKRNIEEIIHYDEDVDVGIGTKQKGKETMDVFVRKSSQATISHIFKKDAREKACQQIARFFYTSAIPFNCVKNPEFVSMIEAIGQHGPGMKPPSYNDIRVKYLKQEVSRTLELLEDYKLEWKKVGCTIMSDEWSDRKRRSICNFLVNSPKGTVFLSSIDTSDFSKTADKVFQMLDEVVEKIGEENVVQVVTDNASNYKSAGQMLMEKRKHLYWTPYAAHCIDLILEDFEKKIELHKLTIAKGRKITSYIYSRTLLHTWLLDFTKGRELIRPAVTRFATAYLTLGCLSENKGGLMTMFTSAKWKSSRFAGSKEGRSIQKIILNTTGFWSHVTSCLKAAFPLIKVLRMVDSEAPVMGFIYEQMDRAKEKIQSNFENIKKKYEPIWAIIDERWASQLHRPLHAAAYYLNPHYHFSPSFRADAEVKLGFYSCLQRMIPNEEERTKIDIQMDDFKHAKGLFGLESAKATRNKRSPADWWDSYGDNCPELQRFAIRVLSLTCSSSGCERNWSAFEMVHAKKRNRLHQKKMNDLVFIMYNKKLMERQDKRDMQLKEFFFNFEDIPSDDEWITEMEDPVLPRKSNWLRIIQQKDAQETYSDDINERNVEQTTTEINEEGGVEDLTIKGSDHDAIEYISEGEWDDDENVSGDGEENATLDDEDMVDIPIKDLF</sequence>